<dbReference type="RefSeq" id="WP_235226927.1">
    <property type="nucleotide sequence ID" value="NZ_JAKGAQ010000004.1"/>
</dbReference>
<sequence>MKNILAVLAVVIAGIVGWQFSTKPPLATNADVEAALFEAAGQGKQRELYEILRDNFSPEYQAFLSETTAFANDAGGLNAASSEQGFAIGQQFTSNLRISNAHYIGTAPYDAINRMRIANVAILQDLSDTPDICATYALMGGAALRLDQIDQVNLELIAESANATFLALAAGRDTPVEHAPASHGEVLMILEQWGDQDHVSEDMRQAVIAASVQDPLTCAANLSFEEFLANNPDPLVQKVSITLTLLAAGI</sequence>
<evidence type="ECO:0000313" key="1">
    <source>
        <dbReference type="EMBL" id="MCF2872605.1"/>
    </source>
</evidence>
<proteinExistence type="predicted"/>
<organism evidence="1 2">
    <name type="scientific">Octadecabacter dasysiphoniae</name>
    <dbReference type="NCBI Taxonomy" id="2909341"/>
    <lineage>
        <taxon>Bacteria</taxon>
        <taxon>Pseudomonadati</taxon>
        <taxon>Pseudomonadota</taxon>
        <taxon>Alphaproteobacteria</taxon>
        <taxon>Rhodobacterales</taxon>
        <taxon>Roseobacteraceae</taxon>
        <taxon>Octadecabacter</taxon>
    </lineage>
</organism>
<protein>
    <submittedName>
        <fullName evidence="1">Uncharacterized protein</fullName>
    </submittedName>
</protein>
<keyword evidence="2" id="KW-1185">Reference proteome</keyword>
<reference evidence="1 2" key="1">
    <citation type="submission" date="2022-01" db="EMBL/GenBank/DDBJ databases">
        <title>Octadecabacter sp. nov., isolated from a marine alga.</title>
        <authorList>
            <person name="Jin M.S."/>
            <person name="Kim H.M."/>
            <person name="Han D.M."/>
            <person name="Jung J.J."/>
            <person name="Jeon C.O."/>
        </authorList>
    </citation>
    <scope>NUCLEOTIDE SEQUENCE [LARGE SCALE GENOMIC DNA]</scope>
    <source>
        <strain evidence="1 2">G9-8</strain>
    </source>
</reference>
<dbReference type="Proteomes" id="UP001200557">
    <property type="component" value="Unassembled WGS sequence"/>
</dbReference>
<gene>
    <name evidence="1" type="ORF">L0664_16145</name>
</gene>
<evidence type="ECO:0000313" key="2">
    <source>
        <dbReference type="Proteomes" id="UP001200557"/>
    </source>
</evidence>
<dbReference type="EMBL" id="JAKGAQ010000004">
    <property type="protein sequence ID" value="MCF2872605.1"/>
    <property type="molecule type" value="Genomic_DNA"/>
</dbReference>
<accession>A0ABS9CZ89</accession>
<comment type="caution">
    <text evidence="1">The sequence shown here is derived from an EMBL/GenBank/DDBJ whole genome shotgun (WGS) entry which is preliminary data.</text>
</comment>
<name>A0ABS9CZ89_9RHOB</name>